<keyword evidence="8 11" id="KW-0496">Mitochondrion</keyword>
<feature type="domain" description="Heme-copper oxidase subunit III family profile" evidence="10">
    <location>
        <begin position="5"/>
        <end position="264"/>
    </location>
</feature>
<dbReference type="Pfam" id="PF00510">
    <property type="entry name" value="COX3"/>
    <property type="match status" value="1"/>
</dbReference>
<comment type="similarity">
    <text evidence="2 8">Belongs to the cytochrome c oxidase subunit 3 family.</text>
</comment>
<dbReference type="InterPro" id="IPR035973">
    <property type="entry name" value="Cyt_c_oxidase_su3-like_sf"/>
</dbReference>
<name>A0A342I4D1_9HYME</name>
<evidence type="ECO:0000256" key="5">
    <source>
        <dbReference type="ARBA" id="ARBA00022967"/>
    </source>
</evidence>
<evidence type="ECO:0000256" key="1">
    <source>
        <dbReference type="ARBA" id="ARBA00004141"/>
    </source>
</evidence>
<dbReference type="InterPro" id="IPR013833">
    <property type="entry name" value="Cyt_c_oxidase_su3_a-hlx"/>
</dbReference>
<feature type="transmembrane region" description="Helical" evidence="9">
    <location>
        <begin position="200"/>
        <end position="223"/>
    </location>
</feature>
<dbReference type="GO" id="GO:0004129">
    <property type="term" value="F:cytochrome-c oxidase activity"/>
    <property type="evidence" value="ECO:0007669"/>
    <property type="project" value="InterPro"/>
</dbReference>
<dbReference type="InterPro" id="IPR024791">
    <property type="entry name" value="Cyt_c/ubiquinol_Oxase_su3"/>
</dbReference>
<evidence type="ECO:0000313" key="11">
    <source>
        <dbReference type="EMBL" id="ALJ93706.1"/>
    </source>
</evidence>
<dbReference type="AlphaFoldDB" id="A0A342I4D1"/>
<organism evidence="11">
    <name type="scientific">Telenomus dignus</name>
    <dbReference type="NCBI Taxonomy" id="1738631"/>
    <lineage>
        <taxon>Eukaryota</taxon>
        <taxon>Metazoa</taxon>
        <taxon>Ecdysozoa</taxon>
        <taxon>Arthropoda</taxon>
        <taxon>Hexapoda</taxon>
        <taxon>Insecta</taxon>
        <taxon>Pterygota</taxon>
        <taxon>Neoptera</taxon>
        <taxon>Endopterygota</taxon>
        <taxon>Hymenoptera</taxon>
        <taxon>Apocrita</taxon>
        <taxon>Proctotrupomorpha</taxon>
        <taxon>Platygastroidea</taxon>
        <taxon>Scelionidae</taxon>
        <taxon>Telenominae</taxon>
        <taxon>Telenomus</taxon>
    </lineage>
</organism>
<protein>
    <recommendedName>
        <fullName evidence="3 8">Cytochrome c oxidase subunit 3</fullName>
    </recommendedName>
</protein>
<dbReference type="CDD" id="cd01665">
    <property type="entry name" value="Cyt_c_Oxidase_III"/>
    <property type="match status" value="1"/>
</dbReference>
<evidence type="ECO:0000256" key="6">
    <source>
        <dbReference type="ARBA" id="ARBA00022989"/>
    </source>
</evidence>
<dbReference type="Gene3D" id="1.20.120.80">
    <property type="entry name" value="Cytochrome c oxidase, subunit III, four-helix bundle"/>
    <property type="match status" value="1"/>
</dbReference>
<dbReference type="Gene3D" id="1.10.287.70">
    <property type="match status" value="1"/>
</dbReference>
<feature type="transmembrane region" description="Helical" evidence="9">
    <location>
        <begin position="12"/>
        <end position="32"/>
    </location>
</feature>
<feature type="transmembrane region" description="Helical" evidence="9">
    <location>
        <begin position="243"/>
        <end position="262"/>
    </location>
</feature>
<comment type="subcellular location">
    <subcellularLocation>
        <location evidence="1">Membrane</location>
        <topology evidence="1">Multi-pass membrane protein</topology>
    </subcellularLocation>
</comment>
<feature type="transmembrane region" description="Helical" evidence="9">
    <location>
        <begin position="80"/>
        <end position="103"/>
    </location>
</feature>
<keyword evidence="4 8" id="KW-0812">Transmembrane</keyword>
<feature type="transmembrane region" description="Helical" evidence="9">
    <location>
        <begin position="130"/>
        <end position="150"/>
    </location>
</feature>
<evidence type="ECO:0000256" key="4">
    <source>
        <dbReference type="ARBA" id="ARBA00022692"/>
    </source>
</evidence>
<evidence type="ECO:0000256" key="9">
    <source>
        <dbReference type="SAM" id="Phobius"/>
    </source>
</evidence>
<gene>
    <name evidence="11" type="primary">COX3</name>
</gene>
<keyword evidence="7 9" id="KW-0472">Membrane</keyword>
<evidence type="ECO:0000256" key="8">
    <source>
        <dbReference type="RuleBase" id="RU003375"/>
    </source>
</evidence>
<keyword evidence="6 9" id="KW-1133">Transmembrane helix</keyword>
<dbReference type="PANTHER" id="PTHR11403">
    <property type="entry name" value="CYTOCHROME C OXIDASE SUBUNIT III"/>
    <property type="match status" value="1"/>
</dbReference>
<dbReference type="GO" id="GO:0016020">
    <property type="term" value="C:membrane"/>
    <property type="evidence" value="ECO:0007669"/>
    <property type="project" value="UniProtKB-SubCell"/>
</dbReference>
<comment type="function">
    <text evidence="8">Component of the cytochrome c oxidase, the last enzyme in the mitochondrial electron transport chain which drives oxidative phosphorylation. The respiratory chain contains 3 multisubunit complexes succinate dehydrogenase (complex II, CII), ubiquinol-cytochrome c oxidoreductase (cytochrome b-c1 complex, complex III, CIII) and cytochrome c oxidase (complex IV, CIV), that cooperate to transfer electrons derived from NADH and succinate to molecular oxygen, creating an electrochemical gradient over the inner membrane that drives transmembrane transport and the ATP synthase. Cytochrome c oxidase is the component of the respiratory chain that catalyzes the reduction of oxygen to water. Electrons originating from reduced cytochrome c in the intermembrane space (IMS) are transferred via the dinuclear copper A center (CU(A)) of subunit 2 and heme A of subunit 1 to the active site in subunit 1, a binuclear center (BNC) formed by heme A3 and copper B (CU(B)). The BNC reduces molecular oxygen to 2 water molecules using 4 electrons from cytochrome c in the IMS and 4 protons from the mitochondrial matrix.</text>
</comment>
<dbReference type="SUPFAM" id="SSF81452">
    <property type="entry name" value="Cytochrome c oxidase subunit III-like"/>
    <property type="match status" value="1"/>
</dbReference>
<dbReference type="EMBL" id="KR270640">
    <property type="protein sequence ID" value="ALJ93706.1"/>
    <property type="molecule type" value="Genomic_DNA"/>
</dbReference>
<feature type="transmembrane region" description="Helical" evidence="9">
    <location>
        <begin position="162"/>
        <end position="180"/>
    </location>
</feature>
<dbReference type="GO" id="GO:0006123">
    <property type="term" value="P:mitochondrial electron transport, cytochrome c to oxygen"/>
    <property type="evidence" value="ECO:0007669"/>
    <property type="project" value="TreeGrafter"/>
</dbReference>
<dbReference type="GO" id="GO:0005739">
    <property type="term" value="C:mitochondrion"/>
    <property type="evidence" value="ECO:0007669"/>
    <property type="project" value="TreeGrafter"/>
</dbReference>
<evidence type="ECO:0000256" key="3">
    <source>
        <dbReference type="ARBA" id="ARBA00015944"/>
    </source>
</evidence>
<dbReference type="InterPro" id="IPR033945">
    <property type="entry name" value="Cyt_c_oxase_su3_dom"/>
</dbReference>
<reference evidence="11" key="1">
    <citation type="submission" date="2015-04" db="EMBL/GenBank/DDBJ databases">
        <title>The complete mitochondrial genome of Telenomus dignus.</title>
        <authorList>
            <person name="Wei S.J."/>
            <person name="Wu Q.L."/>
        </authorList>
    </citation>
    <scope>NUCLEOTIDE SEQUENCE</scope>
</reference>
<sequence>MKNFFLQPFHLVTLSPWPILTSINLFFLMISMTKMFNLAVKMPLIISIFSVSLCAYQWWRDTSRESTFQGYHSLMVIEGMKLGMVLFIVSEVFFFLSFFWSYFHMLLAPSVEIGQSWPPMGMKFSLLDPYNLPLLNTIILISSGMFLSMAHYSIIMKNFFKADYLIIITIALGIIFTLIQNFEYKNAMFSIFTSSYGTTFFMMTGFHGIHVLIGTIFIFISYLRLKSNHFSNTHHMGFEASAWYWHFVDVVWLLLFLFVYWIPF</sequence>
<accession>A0A342I4D1</accession>
<evidence type="ECO:0000256" key="2">
    <source>
        <dbReference type="ARBA" id="ARBA00010581"/>
    </source>
</evidence>
<evidence type="ECO:0000256" key="7">
    <source>
        <dbReference type="ARBA" id="ARBA00023136"/>
    </source>
</evidence>
<dbReference type="InterPro" id="IPR000298">
    <property type="entry name" value="Cyt_c_oxidase-like_su3"/>
</dbReference>
<geneLocation type="mitochondrion" evidence="11"/>
<evidence type="ECO:0000259" key="10">
    <source>
        <dbReference type="PROSITE" id="PS50253"/>
    </source>
</evidence>
<dbReference type="PANTHER" id="PTHR11403:SF7">
    <property type="entry name" value="CYTOCHROME C OXIDASE SUBUNIT 3"/>
    <property type="match status" value="1"/>
</dbReference>
<keyword evidence="5" id="KW-1278">Translocase</keyword>
<dbReference type="PROSITE" id="PS50253">
    <property type="entry name" value="COX3"/>
    <property type="match status" value="1"/>
</dbReference>
<proteinExistence type="inferred from homology"/>